<evidence type="ECO:0000313" key="3">
    <source>
        <dbReference type="EMBL" id="KAK5953274.1"/>
    </source>
</evidence>
<comment type="similarity">
    <text evidence="1">Belongs to the FAX family.</text>
</comment>
<name>A0AAN8EDT6_9EURO</name>
<dbReference type="SFLD" id="SFLDG01200">
    <property type="entry name" value="SUF1.1"/>
    <property type="match status" value="1"/>
</dbReference>
<reference evidence="3 4" key="1">
    <citation type="submission" date="2022-12" db="EMBL/GenBank/DDBJ databases">
        <title>Genomic features and morphological characterization of a novel Knufia sp. strain isolated from spacecraft assembly facility.</title>
        <authorList>
            <person name="Teixeira M."/>
            <person name="Chander A.M."/>
            <person name="Stajich J.E."/>
            <person name="Venkateswaran K."/>
        </authorList>
    </citation>
    <scope>NUCLEOTIDE SEQUENCE [LARGE SCALE GENOMIC DNA]</scope>
    <source>
        <strain evidence="3 4">FJI-L2-BK-P2</strain>
    </source>
</reference>
<dbReference type="InterPro" id="IPR050931">
    <property type="entry name" value="Mito_Protein_Transport_Metaxin"/>
</dbReference>
<protein>
    <recommendedName>
        <fullName evidence="2">Thioredoxin-like fold domain-containing protein</fullName>
    </recommendedName>
</protein>
<accession>A0AAN8EDT6</accession>
<dbReference type="SUPFAM" id="SSF47616">
    <property type="entry name" value="GST C-terminal domain-like"/>
    <property type="match status" value="1"/>
</dbReference>
<comment type="caution">
    <text evidence="3">The sequence shown here is derived from an EMBL/GenBank/DDBJ whole genome shotgun (WGS) entry which is preliminary data.</text>
</comment>
<dbReference type="InterPro" id="IPR040079">
    <property type="entry name" value="Glutathione_S-Trfase"/>
</dbReference>
<feature type="domain" description="Thioredoxin-like fold" evidence="2">
    <location>
        <begin position="27"/>
        <end position="129"/>
    </location>
</feature>
<dbReference type="InterPro" id="IPR026928">
    <property type="entry name" value="FAX/IsoI-like"/>
</dbReference>
<dbReference type="PANTHER" id="PTHR12289">
    <property type="entry name" value="METAXIN RELATED"/>
    <property type="match status" value="1"/>
</dbReference>
<dbReference type="PANTHER" id="PTHR12289:SF41">
    <property type="entry name" value="FAILED AXON CONNECTIONS-RELATED"/>
    <property type="match status" value="1"/>
</dbReference>
<dbReference type="SFLD" id="SFLDG01180">
    <property type="entry name" value="SUF1"/>
    <property type="match status" value="1"/>
</dbReference>
<dbReference type="SFLD" id="SFLDS00019">
    <property type="entry name" value="Glutathione_Transferase_(cytos"/>
    <property type="match status" value="1"/>
</dbReference>
<evidence type="ECO:0000256" key="1">
    <source>
        <dbReference type="ARBA" id="ARBA00006475"/>
    </source>
</evidence>
<keyword evidence="4" id="KW-1185">Reference proteome</keyword>
<dbReference type="AlphaFoldDB" id="A0AAN8EDT6"/>
<proteinExistence type="inferred from homology"/>
<evidence type="ECO:0000313" key="4">
    <source>
        <dbReference type="Proteomes" id="UP001316803"/>
    </source>
</evidence>
<dbReference type="InterPro" id="IPR036282">
    <property type="entry name" value="Glutathione-S-Trfase_C_sf"/>
</dbReference>
<gene>
    <name evidence="3" type="ORF">OHC33_005842</name>
</gene>
<dbReference type="Proteomes" id="UP001316803">
    <property type="component" value="Unassembled WGS sequence"/>
</dbReference>
<dbReference type="GO" id="GO:0005737">
    <property type="term" value="C:cytoplasm"/>
    <property type="evidence" value="ECO:0007669"/>
    <property type="project" value="TreeGrafter"/>
</dbReference>
<dbReference type="InterPro" id="IPR012336">
    <property type="entry name" value="Thioredoxin-like_fold"/>
</dbReference>
<sequence>MANSPSNEGKLVLYRGFPPSNKYTWSPFVSKLEFRLRYSHVPYVLEAGSTQVAPRSKIPYADIGPLTKANTSEMIGDSTLIINTLVERRLAEDLNAHLSPEQKLADAGVTALIEDKLYFVDMAEGWIGPDAYYIMRDHILASQPWPLRVVIGNLIYRSVTSTLYGQGTLRFTREEQRKMQEEIWKTLEDLLAQRRKEAGDRKGPFWVLGGEKPTEADAILFGRVNSLLVCENRPESIRLVRNCKSVMDYAGRIHDAYFADFEKWEL</sequence>
<evidence type="ECO:0000259" key="2">
    <source>
        <dbReference type="Pfam" id="PF17172"/>
    </source>
</evidence>
<dbReference type="Pfam" id="PF17172">
    <property type="entry name" value="GST_N_4"/>
    <property type="match status" value="1"/>
</dbReference>
<dbReference type="EMBL" id="JAKLMC020000012">
    <property type="protein sequence ID" value="KAK5953274.1"/>
    <property type="molecule type" value="Genomic_DNA"/>
</dbReference>
<organism evidence="3 4">
    <name type="scientific">Knufia fluminis</name>
    <dbReference type="NCBI Taxonomy" id="191047"/>
    <lineage>
        <taxon>Eukaryota</taxon>
        <taxon>Fungi</taxon>
        <taxon>Dikarya</taxon>
        <taxon>Ascomycota</taxon>
        <taxon>Pezizomycotina</taxon>
        <taxon>Eurotiomycetes</taxon>
        <taxon>Chaetothyriomycetidae</taxon>
        <taxon>Chaetothyriales</taxon>
        <taxon>Trichomeriaceae</taxon>
        <taxon>Knufia</taxon>
    </lineage>
</organism>